<dbReference type="AlphaFoldDB" id="A0A090VY78"/>
<dbReference type="OrthoDB" id="7066515at2"/>
<dbReference type="Proteomes" id="UP000029462">
    <property type="component" value="Unassembled WGS sequence"/>
</dbReference>
<comment type="caution">
    <text evidence="1">The sequence shown here is derived from an EMBL/GenBank/DDBJ whole genome shotgun (WGS) entry which is preliminary data.</text>
</comment>
<gene>
    <name evidence="1" type="ORF">EV102420_31_00290</name>
</gene>
<protein>
    <submittedName>
        <fullName evidence="1">Uncharacterized protein</fullName>
    </submittedName>
</protein>
<dbReference type="RefSeq" id="WP_052512388.1">
    <property type="nucleotide sequence ID" value="NZ_BBMZ01000031.1"/>
</dbReference>
<name>A0A090VY78_PSEVU</name>
<keyword evidence="2" id="KW-1185">Reference proteome</keyword>
<organism evidence="1 2">
    <name type="scientific">Pseudescherichia vulneris NBRC 102420</name>
    <dbReference type="NCBI Taxonomy" id="1115515"/>
    <lineage>
        <taxon>Bacteria</taxon>
        <taxon>Pseudomonadati</taxon>
        <taxon>Pseudomonadota</taxon>
        <taxon>Gammaproteobacteria</taxon>
        <taxon>Enterobacterales</taxon>
        <taxon>Enterobacteriaceae</taxon>
        <taxon>Pseudescherichia</taxon>
    </lineage>
</organism>
<dbReference type="eggNOG" id="ENOG50346H2">
    <property type="taxonomic scope" value="Bacteria"/>
</dbReference>
<evidence type="ECO:0000313" key="2">
    <source>
        <dbReference type="Proteomes" id="UP000029462"/>
    </source>
</evidence>
<proteinExistence type="predicted"/>
<dbReference type="EMBL" id="BBMZ01000031">
    <property type="protein sequence ID" value="GAL60202.1"/>
    <property type="molecule type" value="Genomic_DNA"/>
</dbReference>
<sequence length="241" mass="27896">MVIEKFQFPSRGFHIVAAKVGESDYFLEKLKEVQGHYDEFAYVLSAFASATRSITFALQAVMTKYPGFDSWYVSHQEKLKSNGLAKYFVNLRNYIQKVGDIPVGHTGTIREGKIKHVSYFVDIDDLKGAPVGEVTKLAEEYFVEVLKVVENCYRDFWVYADPRAIFTEEGLELLGWVIEDIEEAAGFPRGYTDIPYHEEDKNFQRLRLLAREFQGDEMMEQYFTKYGLQSTVNEVLQRTSR</sequence>
<accession>A0A090VY78</accession>
<reference evidence="1 2" key="1">
    <citation type="submission" date="2014-09" db="EMBL/GenBank/DDBJ databases">
        <title>Whole genome shotgun sequence of Escherichia vulneris NBRC 102420.</title>
        <authorList>
            <person name="Yoshida Y."/>
            <person name="Hosoyama A."/>
            <person name="Tsuchikane K."/>
            <person name="Ohji S."/>
            <person name="Ichikawa N."/>
            <person name="Kimura A."/>
            <person name="Yamazoe A."/>
            <person name="Ezaki T."/>
            <person name="Fujita N."/>
        </authorList>
    </citation>
    <scope>NUCLEOTIDE SEQUENCE [LARGE SCALE GENOMIC DNA]</scope>
    <source>
        <strain evidence="1 2">NBRC 102420</strain>
    </source>
</reference>
<evidence type="ECO:0000313" key="1">
    <source>
        <dbReference type="EMBL" id="GAL60202.1"/>
    </source>
</evidence>